<dbReference type="EMBL" id="QZAA01000216">
    <property type="protein sequence ID" value="RQD74127.1"/>
    <property type="molecule type" value="Genomic_DNA"/>
</dbReference>
<dbReference type="InterPro" id="IPR014238">
    <property type="entry name" value="Spore_YlmC/YmxH"/>
</dbReference>
<reference evidence="2 3" key="1">
    <citation type="submission" date="2018-08" db="EMBL/GenBank/DDBJ databases">
        <title>The metabolism and importance of syntrophic acetate oxidation coupled to methane or sulfide production in haloalkaline environments.</title>
        <authorList>
            <person name="Timmers P.H.A."/>
            <person name="Vavourakis C.D."/>
            <person name="Sorokin D.Y."/>
            <person name="Sinninghe Damste J.S."/>
            <person name="Muyzer G."/>
            <person name="Stams A.J.M."/>
            <person name="Plugge C.M."/>
        </authorList>
    </citation>
    <scope>NUCLEOTIDE SEQUENCE [LARGE SCALE GENOMIC DNA]</scope>
    <source>
        <strain evidence="2">MSAO_Bac1</strain>
    </source>
</reference>
<feature type="domain" description="PRC-barrel" evidence="1">
    <location>
        <begin position="4"/>
        <end position="76"/>
    </location>
</feature>
<gene>
    <name evidence="2" type="ORF">D5R97_08285</name>
</gene>
<dbReference type="AlphaFoldDB" id="A0A424YBI5"/>
<dbReference type="Gene3D" id="2.30.30.240">
    <property type="entry name" value="PRC-barrel domain"/>
    <property type="match status" value="1"/>
</dbReference>
<dbReference type="PANTHER" id="PTHR40061">
    <property type="entry name" value="SPORULATION PROTEIN YLMC-RELATED"/>
    <property type="match status" value="1"/>
</dbReference>
<dbReference type="PANTHER" id="PTHR40061:SF1">
    <property type="entry name" value="SPORULATION PROTEIN YLMC-RELATED"/>
    <property type="match status" value="1"/>
</dbReference>
<evidence type="ECO:0000259" key="1">
    <source>
        <dbReference type="Pfam" id="PF05239"/>
    </source>
</evidence>
<evidence type="ECO:0000313" key="2">
    <source>
        <dbReference type="EMBL" id="RQD74127.1"/>
    </source>
</evidence>
<dbReference type="NCBIfam" id="TIGR02888">
    <property type="entry name" value="spore_YlmC_YmxH"/>
    <property type="match status" value="1"/>
</dbReference>
<dbReference type="Pfam" id="PF05239">
    <property type="entry name" value="PRC"/>
    <property type="match status" value="1"/>
</dbReference>
<dbReference type="InterPro" id="IPR027275">
    <property type="entry name" value="PRC-brl_dom"/>
</dbReference>
<dbReference type="Proteomes" id="UP000285138">
    <property type="component" value="Unassembled WGS sequence"/>
</dbReference>
<sequence length="89" mass="10190">MLKTSDLRSREVINMKDGRRLGLISDLDIDLRDGRIRAIIVPGSGKLFGFFGGEEDYVIPWDKIMKIGIDTILVELPDYSKREESLDNY</sequence>
<protein>
    <submittedName>
        <fullName evidence="2">YlmC/YmxH family sporulation protein</fullName>
    </submittedName>
</protein>
<evidence type="ECO:0000313" key="3">
    <source>
        <dbReference type="Proteomes" id="UP000285138"/>
    </source>
</evidence>
<dbReference type="SUPFAM" id="SSF50346">
    <property type="entry name" value="PRC-barrel domain"/>
    <property type="match status" value="1"/>
</dbReference>
<comment type="caution">
    <text evidence="2">The sequence shown here is derived from an EMBL/GenBank/DDBJ whole genome shotgun (WGS) entry which is preliminary data.</text>
</comment>
<name>A0A424YBI5_9FIRM</name>
<accession>A0A424YBI5</accession>
<proteinExistence type="predicted"/>
<dbReference type="InterPro" id="IPR011033">
    <property type="entry name" value="PRC_barrel-like_sf"/>
</dbReference>
<organism evidence="2 3">
    <name type="scientific">Candidatus Syntrophonatronum acetioxidans</name>
    <dbReference type="NCBI Taxonomy" id="1795816"/>
    <lineage>
        <taxon>Bacteria</taxon>
        <taxon>Bacillati</taxon>
        <taxon>Bacillota</taxon>
        <taxon>Clostridia</taxon>
        <taxon>Eubacteriales</taxon>
        <taxon>Syntrophomonadaceae</taxon>
        <taxon>Candidatus Syntrophonatronum</taxon>
    </lineage>
</organism>